<dbReference type="InterPro" id="IPR048869">
    <property type="entry name" value="OCRL-1_2_ASH"/>
</dbReference>
<dbReference type="GO" id="GO:0007165">
    <property type="term" value="P:signal transduction"/>
    <property type="evidence" value="ECO:0007669"/>
    <property type="project" value="InterPro"/>
</dbReference>
<dbReference type="Gene3D" id="2.60.40.10">
    <property type="entry name" value="Immunoglobulins"/>
    <property type="match status" value="1"/>
</dbReference>
<dbReference type="Proteomes" id="UP000320762">
    <property type="component" value="Unassembled WGS sequence"/>
</dbReference>
<evidence type="ECO:0008006" key="10">
    <source>
        <dbReference type="Google" id="ProtNLM"/>
    </source>
</evidence>
<gene>
    <name evidence="8" type="ORF">BD626DRAFT_463894</name>
</gene>
<sequence length="1097" mass="119600">MAALEDSVRSLLRPSEEVRAVLEIAQIPESENGSSAVDEVDDPRNRRVIAVVAHKENGLSIEEGSVFILKFRPVDGSPNDISEELEVQRVLPVSDDFGVQMSQMSRNTLNLGSDGRPSLQPRTAGMNITITPGGPDARSLTFHTRDSAGLRTIIQEYKRLQAASSALQGPLQTFSWIAPYTHARAAKKISHSVPLDLRTQRAPLESRLSSASAGMPGDDPADMATLRDDWLRRESRQAALTGKCRLNIRVGTFNVNGKSPSQDLSTWVRGSAAESKRRIDVTALPLIEGVSPLSLGEVARNPIEDAGAEGTQFLSAPSAPSMTGTTVVEEPTSMEEPPAPADADSTEPDLLVFGFQELDLSTEALLYSTSTAKEEAWLKGIFAALGEEGDNYEKLASKQLVGMLLILIVKKRLRPCFGDIKTSAVGAGIMGIMGNKGGTAVRIQFTPPIEQPHKGSTTDTPYGPVTLTFVNAHLAAFDEMVDKRNQDFHDLSRRLIFEMSPQIGTAPSGVTASASRASISTTTSKDSGLYPSSSGTGFSQSSSGTTVSHSSSGTSMTSGTHAGTPPMSPSPPQQVGVFESDALFWMGDLNYRIDLSDSDVRTILASKHWTNRLETLYKYDQLRTAISNRRAFEPFSEFPITHVPTYRFSSGVLTDEMGYDTKRRPAWCDRILYLDSPAAAVHQYWYNGYPNITFSDHRPVAAAFHVDVDLFDRKEQERASRRLHRQVHVLDVLDEVHDRATVAIDGGAIDLGTFGYGQTVRRELTIKNVGKIPCTFRFVPAIPEKPILRSWLHLSLSAGLLLPGEAVDIALTATINDEAAAELNRDRRRVEQTLILHVLMGKDHFVTVSGDYQPTCFANSLSRLTRLPGSIRELKSDKELLPKESAANAPREIVRLVNWLMSHEALTPDIFFGPSDSALVDTIRNCLDTSTPFPFDSASTPTTASNDTQHPSPDHLPAAFASALLQLLASLTEPVVPYALYTRCTQMMSRDEAFGLLEELPPHAVNVWVSVTAFLHFISQSHEEGKGGGEQAKALEEVQDKPPGEVKVKDTAGPVSREAVVERLATLFFPVLMPDDASAPAAASPVGRCRFLRFFID</sequence>
<evidence type="ECO:0000313" key="8">
    <source>
        <dbReference type="EMBL" id="TRM58259.1"/>
    </source>
</evidence>
<evidence type="ECO:0000259" key="6">
    <source>
        <dbReference type="SMART" id="SM00128"/>
    </source>
</evidence>
<protein>
    <recommendedName>
        <fullName evidence="10">Endonuclease/exonuclease/phosphatase</fullName>
    </recommendedName>
</protein>
<dbReference type="Gene3D" id="2.30.29.110">
    <property type="match status" value="1"/>
</dbReference>
<evidence type="ECO:0000256" key="3">
    <source>
        <dbReference type="ARBA" id="ARBA00022753"/>
    </source>
</evidence>
<feature type="compositionally biased region" description="Polar residues" evidence="5">
    <location>
        <begin position="313"/>
        <end position="326"/>
    </location>
</feature>
<dbReference type="EMBL" id="VDMD01000037">
    <property type="protein sequence ID" value="TRM58259.1"/>
    <property type="molecule type" value="Genomic_DNA"/>
</dbReference>
<feature type="region of interest" description="Disordered" evidence="5">
    <location>
        <begin position="522"/>
        <end position="573"/>
    </location>
</feature>
<feature type="domain" description="Inositol polyphosphate-related phosphatase" evidence="6">
    <location>
        <begin position="244"/>
        <end position="712"/>
    </location>
</feature>
<dbReference type="Pfam" id="PF22669">
    <property type="entry name" value="Exo_endo_phos2"/>
    <property type="match status" value="1"/>
</dbReference>
<dbReference type="SMART" id="SM00324">
    <property type="entry name" value="RhoGAP"/>
    <property type="match status" value="1"/>
</dbReference>
<feature type="compositionally biased region" description="Low complexity" evidence="5">
    <location>
        <begin position="532"/>
        <end position="564"/>
    </location>
</feature>
<dbReference type="InterPro" id="IPR036691">
    <property type="entry name" value="Endo/exonu/phosph_ase_sf"/>
</dbReference>
<dbReference type="InterPro" id="IPR000300">
    <property type="entry name" value="IPPc"/>
</dbReference>
<keyword evidence="3" id="KW-0967">Endosome</keyword>
<dbReference type="GO" id="GO:0004439">
    <property type="term" value="F:phosphatidylinositol-4,5-bisphosphate 5-phosphatase activity"/>
    <property type="evidence" value="ECO:0007669"/>
    <property type="project" value="TreeGrafter"/>
</dbReference>
<feature type="domain" description="Rho-GAP" evidence="7">
    <location>
        <begin position="887"/>
        <end position="1097"/>
    </location>
</feature>
<evidence type="ECO:0000256" key="5">
    <source>
        <dbReference type="SAM" id="MobiDB-lite"/>
    </source>
</evidence>
<dbReference type="PANTHER" id="PTHR11200">
    <property type="entry name" value="INOSITOL 5-PHOSPHATASE"/>
    <property type="match status" value="1"/>
</dbReference>
<comment type="subcellular location">
    <subcellularLocation>
        <location evidence="2">Cytoplasmic vesicle</location>
        <location evidence="2">Phagosome membrane</location>
    </subcellularLocation>
    <subcellularLocation>
        <location evidence="1">Early endosome membrane</location>
    </subcellularLocation>
</comment>
<dbReference type="Gene3D" id="1.10.555.10">
    <property type="entry name" value="Rho GTPase activation protein"/>
    <property type="match status" value="1"/>
</dbReference>
<evidence type="ECO:0000256" key="1">
    <source>
        <dbReference type="ARBA" id="ARBA00004146"/>
    </source>
</evidence>
<dbReference type="SUPFAM" id="SSF48350">
    <property type="entry name" value="GTPase activation domain, GAP"/>
    <property type="match status" value="1"/>
</dbReference>
<evidence type="ECO:0000313" key="9">
    <source>
        <dbReference type="Proteomes" id="UP000320762"/>
    </source>
</evidence>
<dbReference type="Pfam" id="PF21310">
    <property type="entry name" value="OCRL-like_ASH"/>
    <property type="match status" value="1"/>
</dbReference>
<evidence type="ECO:0000256" key="2">
    <source>
        <dbReference type="ARBA" id="ARBA00004580"/>
    </source>
</evidence>
<reference evidence="8 9" key="1">
    <citation type="journal article" date="2019" name="New Phytol.">
        <title>Comparative genomics reveals unique wood-decay strategies and fruiting body development in the Schizophyllaceae.</title>
        <authorList>
            <person name="Almasi E."/>
            <person name="Sahu N."/>
            <person name="Krizsan K."/>
            <person name="Balint B."/>
            <person name="Kovacs G.M."/>
            <person name="Kiss B."/>
            <person name="Cseklye J."/>
            <person name="Drula E."/>
            <person name="Henrissat B."/>
            <person name="Nagy I."/>
            <person name="Chovatia M."/>
            <person name="Adam C."/>
            <person name="LaButti K."/>
            <person name="Lipzen A."/>
            <person name="Riley R."/>
            <person name="Grigoriev I.V."/>
            <person name="Nagy L.G."/>
        </authorList>
    </citation>
    <scope>NUCLEOTIDE SEQUENCE [LARGE SCALE GENOMIC DNA]</scope>
    <source>
        <strain evidence="8 9">NL-1724</strain>
    </source>
</reference>
<keyword evidence="4" id="KW-0968">Cytoplasmic vesicle</keyword>
<organism evidence="8 9">
    <name type="scientific">Schizophyllum amplum</name>
    <dbReference type="NCBI Taxonomy" id="97359"/>
    <lineage>
        <taxon>Eukaryota</taxon>
        <taxon>Fungi</taxon>
        <taxon>Dikarya</taxon>
        <taxon>Basidiomycota</taxon>
        <taxon>Agaricomycotina</taxon>
        <taxon>Agaricomycetes</taxon>
        <taxon>Agaricomycetidae</taxon>
        <taxon>Agaricales</taxon>
        <taxon>Schizophyllaceae</taxon>
        <taxon>Schizophyllum</taxon>
    </lineage>
</organism>
<name>A0A550C0D5_9AGAR</name>
<keyword evidence="9" id="KW-1185">Reference proteome</keyword>
<dbReference type="AlphaFoldDB" id="A0A550C0D5"/>
<proteinExistence type="predicted"/>
<dbReference type="PANTHER" id="PTHR11200:SF300">
    <property type="entry name" value="TYPE II INOSITOL 1,4,5-TRISPHOSPHATE 5-PHOSPHATASE"/>
    <property type="match status" value="1"/>
</dbReference>
<dbReference type="GO" id="GO:0046856">
    <property type="term" value="P:phosphatidylinositol dephosphorylation"/>
    <property type="evidence" value="ECO:0007669"/>
    <property type="project" value="InterPro"/>
</dbReference>
<dbReference type="GO" id="GO:0031901">
    <property type="term" value="C:early endosome membrane"/>
    <property type="evidence" value="ECO:0007669"/>
    <property type="project" value="UniProtKB-SubCell"/>
</dbReference>
<dbReference type="SMART" id="SM00128">
    <property type="entry name" value="IPPc"/>
    <property type="match status" value="1"/>
</dbReference>
<dbReference type="STRING" id="97359.A0A550C0D5"/>
<dbReference type="InterPro" id="IPR046985">
    <property type="entry name" value="IP5"/>
</dbReference>
<comment type="caution">
    <text evidence="8">The sequence shown here is derived from an EMBL/GenBank/DDBJ whole genome shotgun (WGS) entry which is preliminary data.</text>
</comment>
<dbReference type="Gene3D" id="3.60.10.10">
    <property type="entry name" value="Endonuclease/exonuclease/phosphatase"/>
    <property type="match status" value="1"/>
</dbReference>
<dbReference type="SUPFAM" id="SSF56219">
    <property type="entry name" value="DNase I-like"/>
    <property type="match status" value="1"/>
</dbReference>
<evidence type="ECO:0000259" key="7">
    <source>
        <dbReference type="SMART" id="SM00324"/>
    </source>
</evidence>
<dbReference type="OrthoDB" id="7862313at2759"/>
<dbReference type="InterPro" id="IPR000198">
    <property type="entry name" value="RhoGAP_dom"/>
</dbReference>
<evidence type="ECO:0000256" key="4">
    <source>
        <dbReference type="ARBA" id="ARBA00023329"/>
    </source>
</evidence>
<dbReference type="Pfam" id="PF00620">
    <property type="entry name" value="RhoGAP"/>
    <property type="match status" value="1"/>
</dbReference>
<dbReference type="InterPro" id="IPR008936">
    <property type="entry name" value="Rho_GTPase_activation_prot"/>
</dbReference>
<dbReference type="InterPro" id="IPR013783">
    <property type="entry name" value="Ig-like_fold"/>
</dbReference>
<accession>A0A550C0D5</accession>
<feature type="region of interest" description="Disordered" evidence="5">
    <location>
        <begin position="313"/>
        <end position="345"/>
    </location>
</feature>